<sequence length="413" mass="48064">MKSTKNIKLKYGLNLRKPTSEKTKDPKYRSGSKVSSAFGEDNEDDNNANQDKNAANVFGGKSSDLDQAKMITNKELIAMAAKQKEIKSRQETVEDIDPSIYDYDGAYDVMKSAEKAAKDQIRSEKHERKSKYIDALLKTAERRKFDQARVKEKIIQKEREAEGELYADKEKFVTTAYKEQMEEMRRLEEEEKLKEEAEDVTKRKDMTGFYQNYIDETDKATSAARQASFLALQKPIGESTKESSDNKHHPCGSDKKDSKIKDYGKDVTLNDDNEVVDKRELLKSGINIINKPGVSTKSRRHNGLREHDDDDNRDRSRGSRYRIRDHDTGHRNDQKYNRHRSRRGHDNEGRSEVSRYIEKQIENNAKEDQELQEHEREKLARMNKRHNTEESVMSARERYLARKKAKSQQQESQ</sequence>
<keyword evidence="2 3" id="KW-0175">Coiled coil</keyword>
<feature type="compositionally biased region" description="Basic and acidic residues" evidence="4">
    <location>
        <begin position="303"/>
        <end position="336"/>
    </location>
</feature>
<dbReference type="PANTHER" id="PTHR47845:SF1">
    <property type="entry name" value="NUCLEAR SPECKLE SPLICING REGULATORY PROTEIN 1 HOMOLOG"/>
    <property type="match status" value="1"/>
</dbReference>
<accession>A0A9W8DRQ1</accession>
<feature type="compositionally biased region" description="Basic and acidic residues" evidence="4">
    <location>
        <begin position="344"/>
        <end position="380"/>
    </location>
</feature>
<reference evidence="6" key="1">
    <citation type="submission" date="2022-07" db="EMBL/GenBank/DDBJ databases">
        <title>Phylogenomic reconstructions and comparative analyses of Kickxellomycotina fungi.</title>
        <authorList>
            <person name="Reynolds N.K."/>
            <person name="Stajich J.E."/>
            <person name="Barry K."/>
            <person name="Grigoriev I.V."/>
            <person name="Crous P."/>
            <person name="Smith M.E."/>
        </authorList>
    </citation>
    <scope>NUCLEOTIDE SEQUENCE</scope>
    <source>
        <strain evidence="6">NBRC 100468</strain>
    </source>
</reference>
<gene>
    <name evidence="6" type="ORF">H4219_001607</name>
</gene>
<feature type="compositionally biased region" description="Basic and acidic residues" evidence="4">
    <location>
        <begin position="18"/>
        <end position="28"/>
    </location>
</feature>
<feature type="compositionally biased region" description="Basic and acidic residues" evidence="4">
    <location>
        <begin position="239"/>
        <end position="265"/>
    </location>
</feature>
<dbReference type="PANTHER" id="PTHR47845">
    <property type="entry name" value="NUCLEAR SPECKLE SPLICING REGULATORY PROTEIN 1 HOMOLOG"/>
    <property type="match status" value="1"/>
</dbReference>
<comment type="similarity">
    <text evidence="1">Belongs to the NSRP1 family.</text>
</comment>
<feature type="region of interest" description="Disordered" evidence="4">
    <location>
        <begin position="232"/>
        <end position="413"/>
    </location>
</feature>
<evidence type="ECO:0000313" key="7">
    <source>
        <dbReference type="Proteomes" id="UP001150538"/>
    </source>
</evidence>
<evidence type="ECO:0000256" key="4">
    <source>
        <dbReference type="SAM" id="MobiDB-lite"/>
    </source>
</evidence>
<dbReference type="InterPro" id="IPR018612">
    <property type="entry name" value="NSRP1_N"/>
</dbReference>
<organism evidence="6 7">
    <name type="scientific">Mycoemilia scoparia</name>
    <dbReference type="NCBI Taxonomy" id="417184"/>
    <lineage>
        <taxon>Eukaryota</taxon>
        <taxon>Fungi</taxon>
        <taxon>Fungi incertae sedis</taxon>
        <taxon>Zoopagomycota</taxon>
        <taxon>Kickxellomycotina</taxon>
        <taxon>Kickxellomycetes</taxon>
        <taxon>Kickxellales</taxon>
        <taxon>Kickxellaceae</taxon>
        <taxon>Mycoemilia</taxon>
    </lineage>
</organism>
<dbReference type="Proteomes" id="UP001150538">
    <property type="component" value="Unassembled WGS sequence"/>
</dbReference>
<feature type="compositionally biased region" description="Low complexity" evidence="4">
    <location>
        <begin position="47"/>
        <end position="56"/>
    </location>
</feature>
<proteinExistence type="inferred from homology"/>
<evidence type="ECO:0000256" key="2">
    <source>
        <dbReference type="ARBA" id="ARBA00023054"/>
    </source>
</evidence>
<dbReference type="GO" id="GO:0000381">
    <property type="term" value="P:regulation of alternative mRNA splicing, via spliceosome"/>
    <property type="evidence" value="ECO:0007669"/>
    <property type="project" value="InterPro"/>
</dbReference>
<comment type="caution">
    <text evidence="6">The sequence shown here is derived from an EMBL/GenBank/DDBJ whole genome shotgun (WGS) entry which is preliminary data.</text>
</comment>
<evidence type="ECO:0000256" key="1">
    <source>
        <dbReference type="ARBA" id="ARBA00010126"/>
    </source>
</evidence>
<feature type="coiled-coil region" evidence="3">
    <location>
        <begin position="170"/>
        <end position="200"/>
    </location>
</feature>
<evidence type="ECO:0000313" key="6">
    <source>
        <dbReference type="EMBL" id="KAJ1920078.1"/>
    </source>
</evidence>
<keyword evidence="7" id="KW-1185">Reference proteome</keyword>
<feature type="domain" description="Nuclear speckle splicing regulatory protein 1 N-terminal" evidence="5">
    <location>
        <begin position="87"/>
        <end position="203"/>
    </location>
</feature>
<dbReference type="OrthoDB" id="446635at2759"/>
<dbReference type="AlphaFoldDB" id="A0A9W8DRQ1"/>
<dbReference type="InterPro" id="IPR053246">
    <property type="entry name" value="NS_splicing_regulatory_protein"/>
</dbReference>
<evidence type="ECO:0000256" key="3">
    <source>
        <dbReference type="SAM" id="Coils"/>
    </source>
</evidence>
<feature type="region of interest" description="Disordered" evidence="4">
    <location>
        <begin position="1"/>
        <end position="61"/>
    </location>
</feature>
<dbReference type="EMBL" id="JANBPU010000018">
    <property type="protein sequence ID" value="KAJ1920078.1"/>
    <property type="molecule type" value="Genomic_DNA"/>
</dbReference>
<name>A0A9W8DRQ1_9FUNG</name>
<dbReference type="Pfam" id="PF09745">
    <property type="entry name" value="NSRP1_N"/>
    <property type="match status" value="1"/>
</dbReference>
<protein>
    <recommendedName>
        <fullName evidence="5">Nuclear speckle splicing regulatory protein 1 N-terminal domain-containing protein</fullName>
    </recommendedName>
</protein>
<evidence type="ECO:0000259" key="5">
    <source>
        <dbReference type="Pfam" id="PF09745"/>
    </source>
</evidence>